<protein>
    <recommendedName>
        <fullName evidence="6">ABC transporter family protein</fullName>
    </recommendedName>
</protein>
<sequence>MFEQFAFLCKLNRMAKNEAETKISYLIKRFCLEEYLNYYPHACSKETIQRFGLVCGYLKISKIFLLNEPFITLNPIQERTLENLLVKYKNENTVLIVSSHDLDSLEKNM</sequence>
<dbReference type="SUPFAM" id="SSF52540">
    <property type="entry name" value="P-loop containing nucleoside triphosphate hydrolases"/>
    <property type="match status" value="1"/>
</dbReference>
<gene>
    <name evidence="4" type="ORF">HR057_16115</name>
</gene>
<dbReference type="AlphaFoldDB" id="A0A8J8GGK4"/>
<evidence type="ECO:0000256" key="1">
    <source>
        <dbReference type="ARBA" id="ARBA00022448"/>
    </source>
</evidence>
<reference evidence="4" key="1">
    <citation type="submission" date="2020-06" db="EMBL/GenBank/DDBJ databases">
        <title>A novel thermopfilic bacterium from Erzurum, Turkey.</title>
        <authorList>
            <person name="Adiguzel A."/>
            <person name="Ay H."/>
            <person name="Baltaci M.O."/>
        </authorList>
    </citation>
    <scope>NUCLEOTIDE SEQUENCE</scope>
    <source>
        <strain evidence="4">P2</strain>
    </source>
</reference>
<evidence type="ECO:0000256" key="3">
    <source>
        <dbReference type="ARBA" id="ARBA00022840"/>
    </source>
</evidence>
<dbReference type="RefSeq" id="WP_173732467.1">
    <property type="nucleotide sequence ID" value="NZ_JABTTE010000034.1"/>
</dbReference>
<dbReference type="EMBL" id="JABTTE010000034">
    <property type="protein sequence ID" value="NSL53267.1"/>
    <property type="molecule type" value="Genomic_DNA"/>
</dbReference>
<keyword evidence="5" id="KW-1185">Reference proteome</keyword>
<dbReference type="PANTHER" id="PTHR42939">
    <property type="entry name" value="ABC TRANSPORTER ATP-BINDING PROTEIN ALBC-RELATED"/>
    <property type="match status" value="1"/>
</dbReference>
<dbReference type="InterPro" id="IPR027417">
    <property type="entry name" value="P-loop_NTPase"/>
</dbReference>
<dbReference type="InterPro" id="IPR051782">
    <property type="entry name" value="ABC_Transporter_VariousFunc"/>
</dbReference>
<keyword evidence="2" id="KW-0547">Nucleotide-binding</keyword>
<comment type="caution">
    <text evidence="4">The sequence shown here is derived from an EMBL/GenBank/DDBJ whole genome shotgun (WGS) entry which is preliminary data.</text>
</comment>
<evidence type="ECO:0008006" key="6">
    <source>
        <dbReference type="Google" id="ProtNLM"/>
    </source>
</evidence>
<evidence type="ECO:0000313" key="4">
    <source>
        <dbReference type="EMBL" id="NSL53267.1"/>
    </source>
</evidence>
<name>A0A8J8GGK4_9BACI</name>
<organism evidence="4 5">
    <name type="scientific">Calidifontibacillus erzurumensis</name>
    <dbReference type="NCBI Taxonomy" id="2741433"/>
    <lineage>
        <taxon>Bacteria</taxon>
        <taxon>Bacillati</taxon>
        <taxon>Bacillota</taxon>
        <taxon>Bacilli</taxon>
        <taxon>Bacillales</taxon>
        <taxon>Bacillaceae</taxon>
        <taxon>Calidifontibacillus/Schinkia group</taxon>
        <taxon>Calidifontibacillus</taxon>
    </lineage>
</organism>
<dbReference type="GO" id="GO:0005524">
    <property type="term" value="F:ATP binding"/>
    <property type="evidence" value="ECO:0007669"/>
    <property type="project" value="UniProtKB-KW"/>
</dbReference>
<dbReference type="PANTHER" id="PTHR42939:SF1">
    <property type="entry name" value="ABC TRANSPORTER ATP-BINDING PROTEIN ALBC-RELATED"/>
    <property type="match status" value="1"/>
</dbReference>
<evidence type="ECO:0000313" key="5">
    <source>
        <dbReference type="Proteomes" id="UP000625804"/>
    </source>
</evidence>
<keyword evidence="1" id="KW-0813">Transport</keyword>
<dbReference type="Gene3D" id="3.40.50.300">
    <property type="entry name" value="P-loop containing nucleotide triphosphate hydrolases"/>
    <property type="match status" value="1"/>
</dbReference>
<evidence type="ECO:0000256" key="2">
    <source>
        <dbReference type="ARBA" id="ARBA00022741"/>
    </source>
</evidence>
<accession>A0A8J8GGK4</accession>
<proteinExistence type="predicted"/>
<keyword evidence="3" id="KW-0067">ATP-binding</keyword>
<dbReference type="Proteomes" id="UP000625804">
    <property type="component" value="Unassembled WGS sequence"/>
</dbReference>